<evidence type="ECO:0000313" key="5">
    <source>
        <dbReference type="Proteomes" id="UP000057134"/>
    </source>
</evidence>
<dbReference type="Proteomes" id="UP000057134">
    <property type="component" value="Chromosome"/>
</dbReference>
<dbReference type="STRING" id="1766.XA26_48750"/>
<feature type="signal peptide" evidence="1">
    <location>
        <begin position="1"/>
        <end position="21"/>
    </location>
</feature>
<dbReference type="Pfam" id="PF18702">
    <property type="entry name" value="DUF5642"/>
    <property type="match status" value="1"/>
</dbReference>
<keyword evidence="5" id="KW-1185">Reference proteome</keyword>
<evidence type="ECO:0000256" key="1">
    <source>
        <dbReference type="SAM" id="SignalP"/>
    </source>
</evidence>
<dbReference type="RefSeq" id="WP_054603199.1">
    <property type="nucleotide sequence ID" value="NZ_CP011269.1"/>
</dbReference>
<dbReference type="KEGG" id="mft:XA26_48750"/>
<evidence type="ECO:0000313" key="4">
    <source>
        <dbReference type="EMBL" id="MDV7293524.1"/>
    </source>
</evidence>
<dbReference type="InterPro" id="IPR041313">
    <property type="entry name" value="DUF5642"/>
</dbReference>
<accession>A0A0N9YGB4</accession>
<protein>
    <submittedName>
        <fullName evidence="4">DUF5642 family protein</fullName>
    </submittedName>
</protein>
<reference evidence="4" key="2">
    <citation type="submission" date="2023-10" db="EMBL/GenBank/DDBJ databases">
        <title>Mycolicibacterium fortuitum clinical isolates causing pulmonary infections in humans.</title>
        <authorList>
            <person name="Mejia-Ponce P.M."/>
            <person name="Zenteno-Cuevas R."/>
            <person name="Licona-Cassani C."/>
        </authorList>
    </citation>
    <scope>NUCLEOTIDE SEQUENCE</scope>
    <source>
        <strain evidence="4">M8</strain>
    </source>
</reference>
<dbReference type="PATRIC" id="fig|1766.6.peg.4849"/>
<dbReference type="PROSITE" id="PS51257">
    <property type="entry name" value="PROKAR_LIPOPROTEIN"/>
    <property type="match status" value="1"/>
</dbReference>
<organism evidence="3 5">
    <name type="scientific">Mycolicibacterium fortuitum</name>
    <name type="common">Mycobacterium fortuitum</name>
    <dbReference type="NCBI Taxonomy" id="1766"/>
    <lineage>
        <taxon>Bacteria</taxon>
        <taxon>Bacillati</taxon>
        <taxon>Actinomycetota</taxon>
        <taxon>Actinomycetes</taxon>
        <taxon>Mycobacteriales</taxon>
        <taxon>Mycobacteriaceae</taxon>
        <taxon>Mycolicibacterium</taxon>
    </lineage>
</organism>
<feature type="domain" description="DUF5642" evidence="2">
    <location>
        <begin position="45"/>
        <end position="226"/>
    </location>
</feature>
<dbReference type="AlphaFoldDB" id="A0A0N9YGB4"/>
<dbReference type="EMBL" id="CP011269">
    <property type="protein sequence ID" value="ALI28673.1"/>
    <property type="molecule type" value="Genomic_DNA"/>
</dbReference>
<gene>
    <name evidence="4" type="ORF">R4485_25565</name>
    <name evidence="3" type="ORF">XA26_48750</name>
</gene>
<proteinExistence type="predicted"/>
<name>A0A0N9YGB4_MYCFO</name>
<dbReference type="Proteomes" id="UP001186041">
    <property type="component" value="Unassembled WGS sequence"/>
</dbReference>
<evidence type="ECO:0000259" key="2">
    <source>
        <dbReference type="Pfam" id="PF18702"/>
    </source>
</evidence>
<feature type="chain" id="PRO_5038487861" evidence="1">
    <location>
        <begin position="22"/>
        <end position="227"/>
    </location>
</feature>
<keyword evidence="1" id="KW-0732">Signal</keyword>
<dbReference type="EMBL" id="JAWLVV010000028">
    <property type="protein sequence ID" value="MDV7293524.1"/>
    <property type="molecule type" value="Genomic_DNA"/>
</dbReference>
<reference evidence="3 5" key="1">
    <citation type="journal article" date="2015" name="MBio">
        <title>Enzymatic Degradation of Phenazines Can Generate Energy and Protect Sensitive Organisms from Toxicity.</title>
        <authorList>
            <person name="Costa K.C."/>
            <person name="Bergkessel M."/>
            <person name="Saunders S."/>
            <person name="Korlach J."/>
            <person name="Newman D.K."/>
        </authorList>
    </citation>
    <scope>NUCLEOTIDE SEQUENCE [LARGE SCALE GENOMIC DNA]</scope>
    <source>
        <strain evidence="3 5">CT6</strain>
    </source>
</reference>
<sequence>MRLFAAATALLVCTLAGVACGPRPAPQPAPAWSGPQPAADSATVNPVRIDRVRRDLPAGYEVVALDPLATPVSLWGFGPDWTADPAHCAAPAAPDTEPGRGWSASGPGGIVYAAVAKVKGMDQSEPDAPCGQWTVSGGHSTGTVAAVPAPAIEGAVTVGMSTAVTTVVEGGTETRSHADTFTADLDSEGTGYHLFITVVTDPGSPEPALDAAFASGLLLKTVSALRG</sequence>
<evidence type="ECO:0000313" key="3">
    <source>
        <dbReference type="EMBL" id="ALI28673.1"/>
    </source>
</evidence>